<accession>A0AAV8E2G7</accession>
<name>A0AAV8E2G7_9POAL</name>
<dbReference type="GO" id="GO:0009658">
    <property type="term" value="P:chloroplast organization"/>
    <property type="evidence" value="ECO:0007669"/>
    <property type="project" value="InterPro"/>
</dbReference>
<dbReference type="GO" id="GO:0009537">
    <property type="term" value="C:proplastid"/>
    <property type="evidence" value="ECO:0007669"/>
    <property type="project" value="TreeGrafter"/>
</dbReference>
<dbReference type="Proteomes" id="UP001140206">
    <property type="component" value="Chromosome 1"/>
</dbReference>
<gene>
    <name evidence="2" type="ORF">LUZ62_017404</name>
    <name evidence="1" type="ORF">LUZ62_056894</name>
</gene>
<dbReference type="GO" id="GO:0071482">
    <property type="term" value="P:cellular response to light stimulus"/>
    <property type="evidence" value="ECO:0007669"/>
    <property type="project" value="TreeGrafter"/>
</dbReference>
<dbReference type="EMBL" id="JAMFTS010000003">
    <property type="protein sequence ID" value="KAJ4772637.1"/>
    <property type="molecule type" value="Genomic_DNA"/>
</dbReference>
<dbReference type="GO" id="GO:0009509">
    <property type="term" value="C:chromoplast"/>
    <property type="evidence" value="ECO:0007669"/>
    <property type="project" value="TreeGrafter"/>
</dbReference>
<sequence>MAFVGYATPGFLPFRTFSTKSDATLRQLQDRCSIISMHLHWRVRTGALKEMNEEQTVQEDESAASMNEIDDEEWQAQAREKTRQWHAYRKKEEEEEERRTNEYREIGMRMKEYPDEDVRKARMLVSDFICAGEEVEEKIEVAAEKGQLNELVLMVIWNRLDIARRDEETDVIRSLDLLYRRIETEILKRESTPSMRLLNELLNLHDGYDDDGWKKKCRNLMLQTFAREDSFGIIAPGVVNSENLPPEDKDALLRIDFIREVDDLLKEVRSEQDEVTSEHGFDPESVAARLKQQEKQHTIYQIETLLEQAVSLKW</sequence>
<dbReference type="Proteomes" id="UP001140206">
    <property type="component" value="Chromosome 3"/>
</dbReference>
<evidence type="ECO:0000313" key="3">
    <source>
        <dbReference type="Proteomes" id="UP001140206"/>
    </source>
</evidence>
<dbReference type="GO" id="GO:0009513">
    <property type="term" value="C:etioplast"/>
    <property type="evidence" value="ECO:0007669"/>
    <property type="project" value="TreeGrafter"/>
</dbReference>
<protein>
    <submittedName>
        <fullName evidence="1">Pale cress protein (PAC)</fullName>
    </submittedName>
</protein>
<dbReference type="GO" id="GO:0010239">
    <property type="term" value="P:chloroplast mRNA processing"/>
    <property type="evidence" value="ECO:0007669"/>
    <property type="project" value="InterPro"/>
</dbReference>
<evidence type="ECO:0000313" key="1">
    <source>
        <dbReference type="EMBL" id="KAJ4772637.1"/>
    </source>
</evidence>
<dbReference type="EMBL" id="JAMFTS010000001">
    <property type="protein sequence ID" value="KAJ4804838.1"/>
    <property type="molecule type" value="Genomic_DNA"/>
</dbReference>
<proteinExistence type="predicted"/>
<organism evidence="1 3">
    <name type="scientific">Rhynchospora pubera</name>
    <dbReference type="NCBI Taxonomy" id="906938"/>
    <lineage>
        <taxon>Eukaryota</taxon>
        <taxon>Viridiplantae</taxon>
        <taxon>Streptophyta</taxon>
        <taxon>Embryophyta</taxon>
        <taxon>Tracheophyta</taxon>
        <taxon>Spermatophyta</taxon>
        <taxon>Magnoliopsida</taxon>
        <taxon>Liliopsida</taxon>
        <taxon>Poales</taxon>
        <taxon>Cyperaceae</taxon>
        <taxon>Cyperoideae</taxon>
        <taxon>Rhynchosporeae</taxon>
        <taxon>Rhynchospora</taxon>
    </lineage>
</organism>
<dbReference type="PANTHER" id="PTHR37219:SF1">
    <property type="entry name" value="PROTEIN PALE CRESS, CHLOROPLASTIC"/>
    <property type="match status" value="1"/>
</dbReference>
<dbReference type="AlphaFoldDB" id="A0AAV8E2G7"/>
<dbReference type="GO" id="GO:0009507">
    <property type="term" value="C:chloroplast"/>
    <property type="evidence" value="ECO:0007669"/>
    <property type="project" value="TreeGrafter"/>
</dbReference>
<dbReference type="InterPro" id="IPR034563">
    <property type="entry name" value="PALE_CRESS"/>
</dbReference>
<evidence type="ECO:0000313" key="2">
    <source>
        <dbReference type="EMBL" id="KAJ4804838.1"/>
    </source>
</evidence>
<dbReference type="GO" id="GO:0009501">
    <property type="term" value="C:amyloplast"/>
    <property type="evidence" value="ECO:0007669"/>
    <property type="project" value="TreeGrafter"/>
</dbReference>
<dbReference type="GO" id="GO:0009965">
    <property type="term" value="P:leaf morphogenesis"/>
    <property type="evidence" value="ECO:0007669"/>
    <property type="project" value="TreeGrafter"/>
</dbReference>
<dbReference type="PANTHER" id="PTHR37219">
    <property type="entry name" value="PROTEIN PALE CRESS, CHLOROPLASTIC"/>
    <property type="match status" value="1"/>
</dbReference>
<keyword evidence="3" id="KW-1185">Reference proteome</keyword>
<reference evidence="1" key="1">
    <citation type="submission" date="2022-08" db="EMBL/GenBank/DDBJ databases">
        <authorList>
            <person name="Marques A."/>
        </authorList>
    </citation>
    <scope>NUCLEOTIDE SEQUENCE</scope>
    <source>
        <strain evidence="1">RhyPub2mFocal</strain>
        <tissue evidence="1">Leaves</tissue>
    </source>
</reference>
<comment type="caution">
    <text evidence="1">The sequence shown here is derived from an EMBL/GenBank/DDBJ whole genome shotgun (WGS) entry which is preliminary data.</text>
</comment>